<gene>
    <name evidence="2" type="ORF">BJ554DRAFT_4700</name>
</gene>
<name>A0A8H7ZME7_9FUNG</name>
<organism evidence="2 3">
    <name type="scientific">Olpidium bornovanus</name>
    <dbReference type="NCBI Taxonomy" id="278681"/>
    <lineage>
        <taxon>Eukaryota</taxon>
        <taxon>Fungi</taxon>
        <taxon>Fungi incertae sedis</taxon>
        <taxon>Olpidiomycota</taxon>
        <taxon>Olpidiomycotina</taxon>
        <taxon>Olpidiomycetes</taxon>
        <taxon>Olpidiales</taxon>
        <taxon>Olpidiaceae</taxon>
        <taxon>Olpidium</taxon>
    </lineage>
</organism>
<accession>A0A8H7ZME7</accession>
<dbReference type="EMBL" id="JAEFCI010012827">
    <property type="protein sequence ID" value="KAG5455772.1"/>
    <property type="molecule type" value="Genomic_DNA"/>
</dbReference>
<feature type="non-terminal residue" evidence="2">
    <location>
        <position position="171"/>
    </location>
</feature>
<sequence length="171" mass="16994">MRRGRPAKNQAAVSLEKIGAAFGQDVPTSANNGFDDAFGGPVTFGPSVDPADSAGNAPQGGLAHWGTANSDRAESWAAAGSSISNEVMGPRSASLASIGSAGEAGRISRTPSNNEAAPRRASIAFDVVNSGGHQSAGAMGGFLEFTTAQIGSAISGHARSAGADAAFNYEA</sequence>
<dbReference type="Proteomes" id="UP000673691">
    <property type="component" value="Unassembled WGS sequence"/>
</dbReference>
<comment type="caution">
    <text evidence="2">The sequence shown here is derived from an EMBL/GenBank/DDBJ whole genome shotgun (WGS) entry which is preliminary data.</text>
</comment>
<reference evidence="2 3" key="1">
    <citation type="journal article" name="Sci. Rep.">
        <title>Genome-scale phylogenetic analyses confirm Olpidium as the closest living zoosporic fungus to the non-flagellated, terrestrial fungi.</title>
        <authorList>
            <person name="Chang Y."/>
            <person name="Rochon D."/>
            <person name="Sekimoto S."/>
            <person name="Wang Y."/>
            <person name="Chovatia M."/>
            <person name="Sandor L."/>
            <person name="Salamov A."/>
            <person name="Grigoriev I.V."/>
            <person name="Stajich J.E."/>
            <person name="Spatafora J.W."/>
        </authorList>
    </citation>
    <scope>NUCLEOTIDE SEQUENCE [LARGE SCALE GENOMIC DNA]</scope>
    <source>
        <strain evidence="2">S191</strain>
    </source>
</reference>
<dbReference type="AlphaFoldDB" id="A0A8H7ZME7"/>
<feature type="region of interest" description="Disordered" evidence="1">
    <location>
        <begin position="41"/>
        <end position="71"/>
    </location>
</feature>
<protein>
    <submittedName>
        <fullName evidence="2">Uncharacterized protein</fullName>
    </submittedName>
</protein>
<evidence type="ECO:0000256" key="1">
    <source>
        <dbReference type="SAM" id="MobiDB-lite"/>
    </source>
</evidence>
<keyword evidence="3" id="KW-1185">Reference proteome</keyword>
<proteinExistence type="predicted"/>
<evidence type="ECO:0000313" key="3">
    <source>
        <dbReference type="Proteomes" id="UP000673691"/>
    </source>
</evidence>
<evidence type="ECO:0000313" key="2">
    <source>
        <dbReference type="EMBL" id="KAG5455772.1"/>
    </source>
</evidence>